<dbReference type="InterPro" id="IPR036188">
    <property type="entry name" value="FAD/NAD-bd_sf"/>
</dbReference>
<sequence length="314" mass="36472">MENYYVWCCNKIREEKDNIRFSTEVIGLHDCGKYFRVDTSKEVFKAKNLVVGLGIEPIVIEELHSNKNVIHSSQYLDYKNRGLLNDKKISIVGGSQSGAEILNDIIDSNISKDVSLYSRRINMKALQETSFDNELYNPSFVRYFTDLPDARKDDLLKNEIYTSDGITQNLLDELYNKIYSLKFVDNIDIDVNIYCSHNLRSITEKGGSLELFFEDINLGVDTYVYSDIAILCIGYRNKAFDFLENIQYTRKHRKVFLDVSNNKKIYIQNGFRRTFGLGDSNLSLSAYRNSMIINDILGYDKYKVHHEKILSYSY</sequence>
<keyword evidence="9" id="KW-1185">Reference proteome</keyword>
<dbReference type="SUPFAM" id="SSF51905">
    <property type="entry name" value="FAD/NAD(P)-binding domain"/>
    <property type="match status" value="1"/>
</dbReference>
<reference evidence="8 9" key="1">
    <citation type="submission" date="2014-12" db="EMBL/GenBank/DDBJ databases">
        <title>Complete genome sequence of Francisella guanzhouensis strain 08HL01032 isolated from air-conditioning system in China.</title>
        <authorList>
            <person name="Svensson D."/>
            <person name="Ohrman C."/>
            <person name="Backman S."/>
            <person name="Karlsson E."/>
            <person name="Nilsson E."/>
            <person name="Bystrom M."/>
            <person name="Larkeryd A."/>
            <person name="Stenberg P."/>
            <person name="Scholtz H.C."/>
            <person name="Forsman M."/>
            <person name="Sjodin A."/>
        </authorList>
    </citation>
    <scope>NUCLEOTIDE SEQUENCE [LARGE SCALE GENOMIC DNA]</scope>
    <source>
        <strain evidence="8 9">08HL01032</strain>
    </source>
</reference>
<comment type="similarity">
    <text evidence="3">Belongs to the lysine N(6)-hydroxylase/L-ornithine N(5)-oxygenase family.</text>
</comment>
<gene>
    <name evidence="8" type="ORF">SD28_04605</name>
</gene>
<dbReference type="GO" id="GO:0016491">
    <property type="term" value="F:oxidoreductase activity"/>
    <property type="evidence" value="ECO:0007669"/>
    <property type="project" value="UniProtKB-KW"/>
</dbReference>
<keyword evidence="4" id="KW-0285">Flavoprotein</keyword>
<comment type="cofactor">
    <cofactor evidence="1">
        <name>FAD</name>
        <dbReference type="ChEBI" id="CHEBI:57692"/>
    </cofactor>
</comment>
<accession>A0A0A8E4L9</accession>
<evidence type="ECO:0000313" key="8">
    <source>
        <dbReference type="EMBL" id="AJC48963.1"/>
    </source>
</evidence>
<dbReference type="STRING" id="594679.SD28_04605"/>
<dbReference type="Gene3D" id="3.50.50.60">
    <property type="entry name" value="FAD/NAD(P)-binding domain"/>
    <property type="match status" value="1"/>
</dbReference>
<comment type="pathway">
    <text evidence="2">Siderophore biosynthesis.</text>
</comment>
<evidence type="ECO:0000256" key="6">
    <source>
        <dbReference type="ARBA" id="ARBA00022857"/>
    </source>
</evidence>
<protein>
    <recommendedName>
        <fullName evidence="10">L-lysine 6-monooxygenase</fullName>
    </recommendedName>
</protein>
<dbReference type="Proteomes" id="UP000031104">
    <property type="component" value="Chromosome"/>
</dbReference>
<dbReference type="PANTHER" id="PTHR42802:SF1">
    <property type="entry name" value="L-ORNITHINE N(5)-MONOOXYGENASE"/>
    <property type="match status" value="1"/>
</dbReference>
<dbReference type="EMBL" id="CP010427">
    <property type="protein sequence ID" value="AJC48963.1"/>
    <property type="molecule type" value="Genomic_DNA"/>
</dbReference>
<dbReference type="PANTHER" id="PTHR42802">
    <property type="entry name" value="MONOOXYGENASE"/>
    <property type="match status" value="1"/>
</dbReference>
<keyword evidence="6" id="KW-0521">NADP</keyword>
<evidence type="ECO:0000256" key="2">
    <source>
        <dbReference type="ARBA" id="ARBA00004924"/>
    </source>
</evidence>
<proteinExistence type="inferred from homology"/>
<dbReference type="Pfam" id="PF13434">
    <property type="entry name" value="Lys_Orn_oxgnase"/>
    <property type="match status" value="1"/>
</dbReference>
<keyword evidence="5" id="KW-0274">FAD</keyword>
<dbReference type="AlphaFoldDB" id="A0A0A8E4L9"/>
<evidence type="ECO:0008006" key="10">
    <source>
        <dbReference type="Google" id="ProtNLM"/>
    </source>
</evidence>
<evidence type="ECO:0000256" key="4">
    <source>
        <dbReference type="ARBA" id="ARBA00022630"/>
    </source>
</evidence>
<evidence type="ECO:0000256" key="7">
    <source>
        <dbReference type="ARBA" id="ARBA00023002"/>
    </source>
</evidence>
<evidence type="ECO:0000256" key="1">
    <source>
        <dbReference type="ARBA" id="ARBA00001974"/>
    </source>
</evidence>
<dbReference type="KEGG" id="fgu:SD28_04605"/>
<keyword evidence="7" id="KW-0560">Oxidoreductase</keyword>
<dbReference type="HOGENOM" id="CLU_884962_0_0_6"/>
<organism evidence="8 9">
    <name type="scientific">Allofrancisella guangzhouensis</name>
    <dbReference type="NCBI Taxonomy" id="594679"/>
    <lineage>
        <taxon>Bacteria</taxon>
        <taxon>Pseudomonadati</taxon>
        <taxon>Pseudomonadota</taxon>
        <taxon>Gammaproteobacteria</taxon>
        <taxon>Thiotrichales</taxon>
        <taxon>Francisellaceae</taxon>
        <taxon>Allofrancisella</taxon>
    </lineage>
</organism>
<name>A0A0A8E4L9_9GAMM</name>
<dbReference type="InterPro" id="IPR025700">
    <property type="entry name" value="Lys/Orn_oxygenase"/>
</dbReference>
<evidence type="ECO:0000256" key="3">
    <source>
        <dbReference type="ARBA" id="ARBA00007588"/>
    </source>
</evidence>
<evidence type="ECO:0000313" key="9">
    <source>
        <dbReference type="Proteomes" id="UP000031104"/>
    </source>
</evidence>
<evidence type="ECO:0000256" key="5">
    <source>
        <dbReference type="ARBA" id="ARBA00022827"/>
    </source>
</evidence>